<dbReference type="EMBL" id="VSSQ01047163">
    <property type="protein sequence ID" value="MPN01140.1"/>
    <property type="molecule type" value="Genomic_DNA"/>
</dbReference>
<comment type="caution">
    <text evidence="1">The sequence shown here is derived from an EMBL/GenBank/DDBJ whole genome shotgun (WGS) entry which is preliminary data.</text>
</comment>
<evidence type="ECO:0000313" key="1">
    <source>
        <dbReference type="EMBL" id="MPN01140.1"/>
    </source>
</evidence>
<gene>
    <name evidence="1" type="ORF">SDC9_148343</name>
</gene>
<dbReference type="AlphaFoldDB" id="A0A645EII6"/>
<organism evidence="1">
    <name type="scientific">bioreactor metagenome</name>
    <dbReference type="NCBI Taxonomy" id="1076179"/>
    <lineage>
        <taxon>unclassified sequences</taxon>
        <taxon>metagenomes</taxon>
        <taxon>ecological metagenomes</taxon>
    </lineage>
</organism>
<sequence>MTVSLNGYNEQAATFLSAAQISKGKSVKLSANMTVSETANGNAFIGFCLDCKDGIATVQLSGHYRAAYSGTAPTLGKIYLAADSAGGVKVGDSTGTSCLAVSVDTVNKTVDFIF</sequence>
<reference evidence="1" key="1">
    <citation type="submission" date="2019-08" db="EMBL/GenBank/DDBJ databases">
        <authorList>
            <person name="Kucharzyk K."/>
            <person name="Murdoch R.W."/>
            <person name="Higgins S."/>
            <person name="Loffler F."/>
        </authorList>
    </citation>
    <scope>NUCLEOTIDE SEQUENCE</scope>
</reference>
<protein>
    <submittedName>
        <fullName evidence="1">Uncharacterized protein</fullName>
    </submittedName>
</protein>
<name>A0A645EII6_9ZZZZ</name>
<accession>A0A645EII6</accession>
<proteinExistence type="predicted"/>